<evidence type="ECO:0000256" key="3">
    <source>
        <dbReference type="ARBA" id="ARBA00022525"/>
    </source>
</evidence>
<evidence type="ECO:0000313" key="8">
    <source>
        <dbReference type="EMBL" id="GKV28633.1"/>
    </source>
</evidence>
<feature type="signal peptide" evidence="7">
    <location>
        <begin position="1"/>
        <end position="32"/>
    </location>
</feature>
<comment type="caution">
    <text evidence="8">The sequence shown here is derived from an EMBL/GenBank/DDBJ whole genome shotgun (WGS) entry which is preliminary data.</text>
</comment>
<dbReference type="Proteomes" id="UP001054252">
    <property type="component" value="Unassembled WGS sequence"/>
</dbReference>
<dbReference type="PANTHER" id="PTHR33136">
    <property type="entry name" value="RAPID ALKALINIZATION FACTOR-LIKE"/>
    <property type="match status" value="1"/>
</dbReference>
<evidence type="ECO:0000256" key="4">
    <source>
        <dbReference type="ARBA" id="ARBA00022702"/>
    </source>
</evidence>
<dbReference type="GO" id="GO:0005576">
    <property type="term" value="C:extracellular region"/>
    <property type="evidence" value="ECO:0007669"/>
    <property type="project" value="UniProtKB-SubCell"/>
</dbReference>
<accession>A0AAV5KVR8</accession>
<dbReference type="GO" id="GO:0005179">
    <property type="term" value="F:hormone activity"/>
    <property type="evidence" value="ECO:0007669"/>
    <property type="project" value="UniProtKB-KW"/>
</dbReference>
<keyword evidence="3" id="KW-0964">Secreted</keyword>
<dbReference type="InterPro" id="IPR008801">
    <property type="entry name" value="RALF"/>
</dbReference>
<reference evidence="8 9" key="1">
    <citation type="journal article" date="2021" name="Commun. Biol.">
        <title>The genome of Shorea leprosula (Dipterocarpaceae) highlights the ecological relevance of drought in aseasonal tropical rainforests.</title>
        <authorList>
            <person name="Ng K.K.S."/>
            <person name="Kobayashi M.J."/>
            <person name="Fawcett J.A."/>
            <person name="Hatakeyama M."/>
            <person name="Paape T."/>
            <person name="Ng C.H."/>
            <person name="Ang C.C."/>
            <person name="Tnah L.H."/>
            <person name="Lee C.T."/>
            <person name="Nishiyama T."/>
            <person name="Sese J."/>
            <person name="O'Brien M.J."/>
            <person name="Copetti D."/>
            <person name="Mohd Noor M.I."/>
            <person name="Ong R.C."/>
            <person name="Putra M."/>
            <person name="Sireger I.Z."/>
            <person name="Indrioko S."/>
            <person name="Kosugi Y."/>
            <person name="Izuno A."/>
            <person name="Isagi Y."/>
            <person name="Lee S.L."/>
            <person name="Shimizu K.K."/>
        </authorList>
    </citation>
    <scope>NUCLEOTIDE SEQUENCE [LARGE SCALE GENOMIC DNA]</scope>
    <source>
        <strain evidence="8">214</strain>
    </source>
</reference>
<evidence type="ECO:0000256" key="6">
    <source>
        <dbReference type="ARBA" id="ARBA00023157"/>
    </source>
</evidence>
<protein>
    <submittedName>
        <fullName evidence="8">Uncharacterized protein</fullName>
    </submittedName>
</protein>
<dbReference type="AlphaFoldDB" id="A0AAV5KVR8"/>
<evidence type="ECO:0000256" key="5">
    <source>
        <dbReference type="ARBA" id="ARBA00022729"/>
    </source>
</evidence>
<keyword evidence="5 7" id="KW-0732">Signal</keyword>
<gene>
    <name evidence="8" type="ORF">SLEP1_g37657</name>
</gene>
<dbReference type="GO" id="GO:0009506">
    <property type="term" value="C:plasmodesma"/>
    <property type="evidence" value="ECO:0007669"/>
    <property type="project" value="TreeGrafter"/>
</dbReference>
<dbReference type="GO" id="GO:0040008">
    <property type="term" value="P:regulation of growth"/>
    <property type="evidence" value="ECO:0007669"/>
    <property type="project" value="UniProtKB-ARBA"/>
</dbReference>
<evidence type="ECO:0000256" key="1">
    <source>
        <dbReference type="ARBA" id="ARBA00004613"/>
    </source>
</evidence>
<name>A0AAV5KVR8_9ROSI</name>
<sequence length="119" mass="13547">MESKLKRADSMPHRLQMILMVVLLLLIQDLCCNCKVAGPEDAFHYGMCSGSMTECNEENEMLMESEISRRFLQPQKYISYGALKKDQAVCNKQPYRGNCIPGPSNTYNRGCKAIYHCKS</sequence>
<evidence type="ECO:0000256" key="7">
    <source>
        <dbReference type="SAM" id="SignalP"/>
    </source>
</evidence>
<keyword evidence="9" id="KW-1185">Reference proteome</keyword>
<comment type="similarity">
    <text evidence="2">Belongs to the plant rapid alkalinization factor (RALF) family.</text>
</comment>
<evidence type="ECO:0000313" key="9">
    <source>
        <dbReference type="Proteomes" id="UP001054252"/>
    </source>
</evidence>
<dbReference type="GO" id="GO:0019722">
    <property type="term" value="P:calcium-mediated signaling"/>
    <property type="evidence" value="ECO:0007669"/>
    <property type="project" value="TreeGrafter"/>
</dbReference>
<proteinExistence type="inferred from homology"/>
<dbReference type="PANTHER" id="PTHR33136:SF4">
    <property type="entry name" value="PROTEIN RALF-LIKE 32"/>
    <property type="match status" value="1"/>
</dbReference>
<dbReference type="Pfam" id="PF05498">
    <property type="entry name" value="RALF"/>
    <property type="match status" value="1"/>
</dbReference>
<comment type="subcellular location">
    <subcellularLocation>
        <location evidence="1">Secreted</location>
    </subcellularLocation>
</comment>
<keyword evidence="6" id="KW-1015">Disulfide bond</keyword>
<dbReference type="EMBL" id="BPVZ01000080">
    <property type="protein sequence ID" value="GKV28633.1"/>
    <property type="molecule type" value="Genomic_DNA"/>
</dbReference>
<evidence type="ECO:0000256" key="2">
    <source>
        <dbReference type="ARBA" id="ARBA00009178"/>
    </source>
</evidence>
<keyword evidence="4" id="KW-0372">Hormone</keyword>
<organism evidence="8 9">
    <name type="scientific">Rubroshorea leprosula</name>
    <dbReference type="NCBI Taxonomy" id="152421"/>
    <lineage>
        <taxon>Eukaryota</taxon>
        <taxon>Viridiplantae</taxon>
        <taxon>Streptophyta</taxon>
        <taxon>Embryophyta</taxon>
        <taxon>Tracheophyta</taxon>
        <taxon>Spermatophyta</taxon>
        <taxon>Magnoliopsida</taxon>
        <taxon>eudicotyledons</taxon>
        <taxon>Gunneridae</taxon>
        <taxon>Pentapetalae</taxon>
        <taxon>rosids</taxon>
        <taxon>malvids</taxon>
        <taxon>Malvales</taxon>
        <taxon>Dipterocarpaceae</taxon>
        <taxon>Rubroshorea</taxon>
    </lineage>
</organism>
<feature type="chain" id="PRO_5043540171" evidence="7">
    <location>
        <begin position="33"/>
        <end position="119"/>
    </location>
</feature>